<keyword evidence="1" id="KW-0413">Isomerase</keyword>
<dbReference type="GO" id="GO:0018845">
    <property type="term" value="F:2-hydroxychromene-2-carboxylate isomerase activity"/>
    <property type="evidence" value="ECO:0007669"/>
    <property type="project" value="UniProtKB-UniRule"/>
</dbReference>
<name>A0A062TZ19_9PROT</name>
<reference evidence="3 4" key="1">
    <citation type="submission" date="2013-04" db="EMBL/GenBank/DDBJ databases">
        <title>Hyphomonas sp. T24B3 Genome Sequencing.</title>
        <authorList>
            <person name="Lai Q."/>
            <person name="Shao Z."/>
        </authorList>
    </citation>
    <scope>NUCLEOTIDE SEQUENCE [LARGE SCALE GENOMIC DNA]</scope>
    <source>
        <strain evidence="3 4">T24B3</strain>
    </source>
</reference>
<comment type="catalytic activity">
    <reaction evidence="1">
        <text>2-hydroxychromene-2-carboxylate = (3E)-4-(2-hydroxyphenyl)-2-oxobut-3-enoate</text>
        <dbReference type="Rhea" id="RHEA:27401"/>
        <dbReference type="ChEBI" id="CHEBI:59350"/>
        <dbReference type="ChEBI" id="CHEBI:59353"/>
        <dbReference type="EC" id="5.99.1.4"/>
    </reaction>
</comment>
<comment type="caution">
    <text evidence="3">The sequence shown here is derived from an EMBL/GenBank/DDBJ whole genome shotgun (WGS) entry which is preliminary data.</text>
</comment>
<dbReference type="GO" id="GO:1901170">
    <property type="term" value="P:naphthalene catabolic process"/>
    <property type="evidence" value="ECO:0007669"/>
    <property type="project" value="InterPro"/>
</dbReference>
<accession>A0A328JTW3</accession>
<accession>A0A062TZ19</accession>
<dbReference type="GO" id="GO:0004364">
    <property type="term" value="F:glutathione transferase activity"/>
    <property type="evidence" value="ECO:0007669"/>
    <property type="project" value="TreeGrafter"/>
</dbReference>
<dbReference type="GO" id="GO:0004602">
    <property type="term" value="F:glutathione peroxidase activity"/>
    <property type="evidence" value="ECO:0007669"/>
    <property type="project" value="TreeGrafter"/>
</dbReference>
<sequence>MSGKLEFFFDYISPFSYVANAAVKQVKAKTGAEIVFRPIFLGAIMRETGNRPPGMVPAKGAYMVKDLARCSAHHDLPFRMNPLFPMVDTRKLLKATCGMATDPIRQQAFIDTCFHHMWAAEPALNPADYVSIEAMCKEAGISFDEITTLAEEPKNGDALKANTADAISRGAFGAPTFFAGDEMFFGHDRLDYAAQALTSQA</sequence>
<dbReference type="InterPro" id="IPR036249">
    <property type="entry name" value="Thioredoxin-like_sf"/>
</dbReference>
<evidence type="ECO:0000256" key="1">
    <source>
        <dbReference type="PIRNR" id="PIRNR006386"/>
    </source>
</evidence>
<dbReference type="Proteomes" id="UP000249123">
    <property type="component" value="Unassembled WGS sequence"/>
</dbReference>
<dbReference type="OrthoDB" id="5244108at2"/>
<dbReference type="EC" id="5.99.1.4" evidence="1"/>
<dbReference type="STRING" id="1280941.HY2_02400"/>
<feature type="domain" description="DSBA-like thioredoxin" evidence="2">
    <location>
        <begin position="5"/>
        <end position="197"/>
    </location>
</feature>
<dbReference type="Gene3D" id="3.40.30.10">
    <property type="entry name" value="Glutaredoxin"/>
    <property type="match status" value="1"/>
</dbReference>
<dbReference type="eggNOG" id="COG3917">
    <property type="taxonomic scope" value="Bacteria"/>
</dbReference>
<protein>
    <recommendedName>
        <fullName evidence="1">2-hydroxychromene-2-carboxylate isomerase</fullName>
        <ecNumber evidence="1">5.99.1.4</ecNumber>
    </recommendedName>
</protein>
<dbReference type="RefSeq" id="WP_034826780.1">
    <property type="nucleotide sequence ID" value="NZ_AWFA01000023.1"/>
</dbReference>
<organism evidence="3 4">
    <name type="scientific">Hyphomonas pacifica</name>
    <dbReference type="NCBI Taxonomy" id="1280941"/>
    <lineage>
        <taxon>Bacteria</taxon>
        <taxon>Pseudomonadati</taxon>
        <taxon>Pseudomonadota</taxon>
        <taxon>Alphaproteobacteria</taxon>
        <taxon>Hyphomonadales</taxon>
        <taxon>Hyphomonadaceae</taxon>
        <taxon>Hyphomonas</taxon>
    </lineage>
</organism>
<keyword evidence="4" id="KW-1185">Reference proteome</keyword>
<evidence type="ECO:0000313" key="3">
    <source>
        <dbReference type="EMBL" id="RAN31003.1"/>
    </source>
</evidence>
<dbReference type="PANTHER" id="PTHR42943:SF2">
    <property type="entry name" value="GLUTATHIONE S-TRANSFERASE KAPPA 1"/>
    <property type="match status" value="1"/>
</dbReference>
<gene>
    <name evidence="3" type="ORF">HY3_05235</name>
</gene>
<dbReference type="InterPro" id="IPR051924">
    <property type="entry name" value="GST_Kappa/NadH"/>
</dbReference>
<dbReference type="PANTHER" id="PTHR42943">
    <property type="entry name" value="GLUTATHIONE S-TRANSFERASE KAPPA"/>
    <property type="match status" value="1"/>
</dbReference>
<dbReference type="EMBL" id="AWFB01000067">
    <property type="protein sequence ID" value="RAN31003.1"/>
    <property type="molecule type" value="Genomic_DNA"/>
</dbReference>
<comment type="similarity">
    <text evidence="1">Belongs to the GST superfamily. NadH family.</text>
</comment>
<dbReference type="InterPro" id="IPR001853">
    <property type="entry name" value="DSBA-like_thioredoxin_dom"/>
</dbReference>
<dbReference type="InterPro" id="IPR014440">
    <property type="entry name" value="HCCAis_GSTk"/>
</dbReference>
<dbReference type="Pfam" id="PF01323">
    <property type="entry name" value="DSBA"/>
    <property type="match status" value="1"/>
</dbReference>
<dbReference type="GO" id="GO:0006749">
    <property type="term" value="P:glutathione metabolic process"/>
    <property type="evidence" value="ECO:0007669"/>
    <property type="project" value="TreeGrafter"/>
</dbReference>
<dbReference type="AlphaFoldDB" id="A0A062TZ19"/>
<evidence type="ECO:0000313" key="4">
    <source>
        <dbReference type="Proteomes" id="UP000249123"/>
    </source>
</evidence>
<proteinExistence type="inferred from homology"/>
<dbReference type="CDD" id="cd03022">
    <property type="entry name" value="DsbA_HCCA_Iso"/>
    <property type="match status" value="1"/>
</dbReference>
<dbReference type="InterPro" id="IPR044087">
    <property type="entry name" value="NahD-like"/>
</dbReference>
<evidence type="ECO:0000259" key="2">
    <source>
        <dbReference type="Pfam" id="PF01323"/>
    </source>
</evidence>
<dbReference type="SUPFAM" id="SSF52833">
    <property type="entry name" value="Thioredoxin-like"/>
    <property type="match status" value="1"/>
</dbReference>
<dbReference type="PIRSF" id="PIRSF006386">
    <property type="entry name" value="HCCAis_GSTk"/>
    <property type="match status" value="1"/>
</dbReference>